<dbReference type="GO" id="GO:0004775">
    <property type="term" value="F:succinate-CoA ligase (ADP-forming) activity"/>
    <property type="evidence" value="ECO:0007669"/>
    <property type="project" value="UniProtKB-EC"/>
</dbReference>
<dbReference type="Pfam" id="PF02629">
    <property type="entry name" value="CoA_binding"/>
    <property type="match status" value="1"/>
</dbReference>
<dbReference type="STRING" id="1173022.Cri9333_1785"/>
<feature type="domain" description="CoA-binding" evidence="3">
    <location>
        <begin position="2"/>
        <end position="99"/>
    </location>
</feature>
<evidence type="ECO:0000259" key="3">
    <source>
        <dbReference type="SMART" id="SM00881"/>
    </source>
</evidence>
<organism evidence="4 5">
    <name type="scientific">Crinalium epipsammum PCC 9333</name>
    <dbReference type="NCBI Taxonomy" id="1173022"/>
    <lineage>
        <taxon>Bacteria</taxon>
        <taxon>Bacillati</taxon>
        <taxon>Cyanobacteriota</taxon>
        <taxon>Cyanophyceae</taxon>
        <taxon>Gomontiellales</taxon>
        <taxon>Gomontiellaceae</taxon>
        <taxon>Crinalium</taxon>
    </lineage>
</organism>
<dbReference type="Gene3D" id="3.40.50.720">
    <property type="entry name" value="NAD(P)-binding Rossmann-like Domain"/>
    <property type="match status" value="1"/>
</dbReference>
<dbReference type="InterPro" id="IPR032875">
    <property type="entry name" value="Succ_CoA_lig_flav_dom"/>
</dbReference>
<name>K9VZT0_9CYAN</name>
<evidence type="ECO:0000313" key="4">
    <source>
        <dbReference type="EMBL" id="AFZ12670.1"/>
    </source>
</evidence>
<dbReference type="AlphaFoldDB" id="K9VZT0"/>
<dbReference type="GO" id="GO:0006099">
    <property type="term" value="P:tricarboxylic acid cycle"/>
    <property type="evidence" value="ECO:0007669"/>
    <property type="project" value="TreeGrafter"/>
</dbReference>
<dbReference type="InterPro" id="IPR003781">
    <property type="entry name" value="CoA-bd"/>
</dbReference>
<dbReference type="EC" id="6.2.1.5" evidence="4"/>
<dbReference type="HOGENOM" id="CLU_052104_0_0_3"/>
<dbReference type="PATRIC" id="fig|1173022.3.peg.1931"/>
<dbReference type="Pfam" id="PF13607">
    <property type="entry name" value="Succ_CoA_lig"/>
    <property type="match status" value="1"/>
</dbReference>
<dbReference type="eggNOG" id="COG0074">
    <property type="taxonomic scope" value="Bacteria"/>
</dbReference>
<dbReference type="KEGG" id="cep:Cri9333_1785"/>
<evidence type="ECO:0000313" key="5">
    <source>
        <dbReference type="Proteomes" id="UP000010472"/>
    </source>
</evidence>
<evidence type="ECO:0000256" key="2">
    <source>
        <dbReference type="ARBA" id="ARBA00022741"/>
    </source>
</evidence>
<dbReference type="PANTHER" id="PTHR11117">
    <property type="entry name" value="SUCCINYL-COA LIGASE SUBUNIT ALPHA"/>
    <property type="match status" value="1"/>
</dbReference>
<keyword evidence="5" id="KW-1185">Reference proteome</keyword>
<dbReference type="OrthoDB" id="9807196at2"/>
<dbReference type="Proteomes" id="UP000010472">
    <property type="component" value="Chromosome"/>
</dbReference>
<dbReference type="RefSeq" id="WP_015202788.1">
    <property type="nucleotide sequence ID" value="NC_019753.1"/>
</dbReference>
<dbReference type="InterPro" id="IPR016102">
    <property type="entry name" value="Succinyl-CoA_synth-like"/>
</dbReference>
<dbReference type="Gene3D" id="3.40.50.261">
    <property type="entry name" value="Succinyl-CoA synthetase domains"/>
    <property type="match status" value="1"/>
</dbReference>
<dbReference type="PANTHER" id="PTHR11117:SF2">
    <property type="entry name" value="SUCCINATE--COA LIGASE [ADP_GDP-FORMING] SUBUNIT ALPHA, MITOCHONDRIAL"/>
    <property type="match status" value="1"/>
</dbReference>
<dbReference type="SUPFAM" id="SSF52210">
    <property type="entry name" value="Succinyl-CoA synthetase domains"/>
    <property type="match status" value="1"/>
</dbReference>
<gene>
    <name evidence="4" type="ORF">Cri9333_1785</name>
</gene>
<dbReference type="InterPro" id="IPR005810">
    <property type="entry name" value="CoA_lig_alpha"/>
</dbReference>
<reference evidence="4 5" key="1">
    <citation type="submission" date="2012-06" db="EMBL/GenBank/DDBJ databases">
        <title>Finished chromosome of genome of Crinalium epipsammum PCC 9333.</title>
        <authorList>
            <consortium name="US DOE Joint Genome Institute"/>
            <person name="Gugger M."/>
            <person name="Coursin T."/>
            <person name="Rippka R."/>
            <person name="Tandeau De Marsac N."/>
            <person name="Huntemann M."/>
            <person name="Wei C.-L."/>
            <person name="Han J."/>
            <person name="Detter J.C."/>
            <person name="Han C."/>
            <person name="Tapia R."/>
            <person name="Davenport K."/>
            <person name="Daligault H."/>
            <person name="Erkkila T."/>
            <person name="Gu W."/>
            <person name="Munk A.C.C."/>
            <person name="Teshima H."/>
            <person name="Xu Y."/>
            <person name="Chain P."/>
            <person name="Chen A."/>
            <person name="Krypides N."/>
            <person name="Mavromatis K."/>
            <person name="Markowitz V."/>
            <person name="Szeto E."/>
            <person name="Ivanova N."/>
            <person name="Mikhailova N."/>
            <person name="Ovchinnikova G."/>
            <person name="Pagani I."/>
            <person name="Pati A."/>
            <person name="Goodwin L."/>
            <person name="Peters L."/>
            <person name="Pitluck S."/>
            <person name="Woyke T."/>
            <person name="Kerfeld C."/>
        </authorList>
    </citation>
    <scope>NUCLEOTIDE SEQUENCE [LARGE SCALE GENOMIC DNA]</scope>
    <source>
        <strain evidence="4 5">PCC 9333</strain>
    </source>
</reference>
<dbReference type="SUPFAM" id="SSF51735">
    <property type="entry name" value="NAD(P)-binding Rossmann-fold domains"/>
    <property type="match status" value="1"/>
</dbReference>
<dbReference type="InterPro" id="IPR036291">
    <property type="entry name" value="NAD(P)-bd_dom_sf"/>
</dbReference>
<dbReference type="SMART" id="SM00881">
    <property type="entry name" value="CoA_binding"/>
    <property type="match status" value="1"/>
</dbReference>
<dbReference type="GO" id="GO:0000166">
    <property type="term" value="F:nucleotide binding"/>
    <property type="evidence" value="ECO:0007669"/>
    <property type="project" value="UniProtKB-KW"/>
</dbReference>
<accession>K9VZT0</accession>
<dbReference type="PIRSF" id="PIRSF001553">
    <property type="entry name" value="SucCS_alpha"/>
    <property type="match status" value="1"/>
</dbReference>
<protein>
    <submittedName>
        <fullName evidence="4">Succinate--CoA ligase (ADP-forming)</fullName>
        <ecNumber evidence="4">6.2.1.5</ecNumber>
    </submittedName>
</protein>
<sequence>MHLKPDSKIIVQGIAEPNASLDIAQMKAYGTNIVAGISPGEGGQLVDDIPVFDLVEQALSAVGQVDATIILVPPYCAIDSAKEAIASGIKQIIILTGGIPPLDMVSLLRKVETTDTLIIGPNTSGVIIPDKILLGTYNSEFFTSGSVALISNSDTLNYEVAWELTQAGIGQSIVVNLGSDTIIGSDFNQWLEILDKDQHTKVIVLISHSNHPNEPSLAEFIATNIKKPVITYFVGIHTPADKHLRNFKFQNNYYLSTSRNDETTINEKITAFKQAKISLPKRPSQIPDLVKKALKK</sequence>
<keyword evidence="2" id="KW-0547">Nucleotide-binding</keyword>
<dbReference type="EMBL" id="CP003620">
    <property type="protein sequence ID" value="AFZ12670.1"/>
    <property type="molecule type" value="Genomic_DNA"/>
</dbReference>
<dbReference type="GO" id="GO:0009361">
    <property type="term" value="C:succinate-CoA ligase complex (ADP-forming)"/>
    <property type="evidence" value="ECO:0007669"/>
    <property type="project" value="TreeGrafter"/>
</dbReference>
<keyword evidence="1 4" id="KW-0436">Ligase</keyword>
<proteinExistence type="predicted"/>
<dbReference type="GO" id="GO:0004776">
    <property type="term" value="F:succinate-CoA ligase (GDP-forming) activity"/>
    <property type="evidence" value="ECO:0007669"/>
    <property type="project" value="TreeGrafter"/>
</dbReference>
<evidence type="ECO:0000256" key="1">
    <source>
        <dbReference type="ARBA" id="ARBA00022598"/>
    </source>
</evidence>